<accession>A0A1G7Y9V2</accession>
<keyword evidence="5" id="KW-0520">NAD</keyword>
<evidence type="ECO:0000313" key="9">
    <source>
        <dbReference type="EMBL" id="SDG93164.1"/>
    </source>
</evidence>
<keyword evidence="6" id="KW-0406">Ion transport</keyword>
<dbReference type="InterPro" id="IPR006036">
    <property type="entry name" value="K_uptake_TrkA"/>
</dbReference>
<evidence type="ECO:0000256" key="1">
    <source>
        <dbReference type="ARBA" id="ARBA00017378"/>
    </source>
</evidence>
<keyword evidence="2" id="KW-0813">Transport</keyword>
<dbReference type="InterPro" id="IPR003148">
    <property type="entry name" value="RCK_N"/>
</dbReference>
<organism evidence="9 10">
    <name type="scientific">Roseospirillum parvum</name>
    <dbReference type="NCBI Taxonomy" id="83401"/>
    <lineage>
        <taxon>Bacteria</taxon>
        <taxon>Pseudomonadati</taxon>
        <taxon>Pseudomonadota</taxon>
        <taxon>Alphaproteobacteria</taxon>
        <taxon>Rhodospirillales</taxon>
        <taxon>Rhodospirillaceae</taxon>
        <taxon>Roseospirillum</taxon>
    </lineage>
</organism>
<dbReference type="RefSeq" id="WP_092617096.1">
    <property type="nucleotide sequence ID" value="NZ_FNCV01000003.1"/>
</dbReference>
<keyword evidence="4" id="KW-0630">Potassium</keyword>
<dbReference type="NCBIfam" id="NF007041">
    <property type="entry name" value="PRK09496.3-4"/>
    <property type="match status" value="1"/>
</dbReference>
<dbReference type="NCBIfam" id="NF007039">
    <property type="entry name" value="PRK09496.3-2"/>
    <property type="match status" value="1"/>
</dbReference>
<dbReference type="NCBIfam" id="NF007030">
    <property type="entry name" value="PRK09496.1-1"/>
    <property type="match status" value="1"/>
</dbReference>
<dbReference type="PRINTS" id="PR00335">
    <property type="entry name" value="KUPTAKETRKA"/>
</dbReference>
<dbReference type="Gene3D" id="3.40.50.720">
    <property type="entry name" value="NAD(P)-binding Rossmann-like Domain"/>
    <property type="match status" value="2"/>
</dbReference>
<sequence length="458" mass="49773">MKVIVCGAGQVGSSIARYLASENNDITVIDQRADLIRKISDSLDVSGVVGHASQPDVLEGAGIRDADMIIAVTYTDEINMIACQVAHSLFAVPTKIARVRDQSYLRGEWANLFSRENMPIDVVISPEIEVARAIDRRLQVPGTMDVIPLVGDKVRLIGVRCGEETPVVNTPLRQLTALFPDLQLVVVGILRGDHPMVPAAEDQILPGDQVYFVVATDQTRRALAAFGHEEAKARRVLILGGGNIGLFLAQSLEKNHPEMNVKVIEAKRERAEFVAKTLERTVVLHGDVLDPDILDEAGVRSAGTVIALTDDDETNILSSLLAKRYGCRRAITLTNKTTFNPLVNTLGIDAMVNPRSITVSTILQHVRRGRIHSVHSLHEGFGELIEADALETSPLVGAPLKEVKLPPGVLVGAVVRGDQVISPRGSTVIEAGDRVVLFAVAEAVKKIEKMFQVRLEFF</sequence>
<feature type="domain" description="RCK N-terminal" evidence="7">
    <location>
        <begin position="233"/>
        <end position="352"/>
    </location>
</feature>
<dbReference type="NCBIfam" id="NF007031">
    <property type="entry name" value="PRK09496.1-2"/>
    <property type="match status" value="1"/>
</dbReference>
<proteinExistence type="predicted"/>
<evidence type="ECO:0000256" key="3">
    <source>
        <dbReference type="ARBA" id="ARBA00022538"/>
    </source>
</evidence>
<keyword evidence="10" id="KW-1185">Reference proteome</keyword>
<dbReference type="GO" id="GO:0005886">
    <property type="term" value="C:plasma membrane"/>
    <property type="evidence" value="ECO:0007669"/>
    <property type="project" value="InterPro"/>
</dbReference>
<evidence type="ECO:0000256" key="6">
    <source>
        <dbReference type="ARBA" id="ARBA00023065"/>
    </source>
</evidence>
<name>A0A1G7Y9V2_9PROT</name>
<evidence type="ECO:0000256" key="2">
    <source>
        <dbReference type="ARBA" id="ARBA00022448"/>
    </source>
</evidence>
<dbReference type="InterPro" id="IPR036291">
    <property type="entry name" value="NAD(P)-bd_dom_sf"/>
</dbReference>
<feature type="domain" description="RCK C-terminal" evidence="8">
    <location>
        <begin position="372"/>
        <end position="453"/>
    </location>
</feature>
<evidence type="ECO:0000259" key="7">
    <source>
        <dbReference type="PROSITE" id="PS51201"/>
    </source>
</evidence>
<dbReference type="STRING" id="83401.SAMN05421742_103236"/>
<feature type="domain" description="RCK N-terminal" evidence="7">
    <location>
        <begin position="1"/>
        <end position="124"/>
    </location>
</feature>
<dbReference type="PROSITE" id="PS51201">
    <property type="entry name" value="RCK_N"/>
    <property type="match status" value="2"/>
</dbReference>
<dbReference type="SUPFAM" id="SSF116726">
    <property type="entry name" value="TrkA C-terminal domain-like"/>
    <property type="match status" value="2"/>
</dbReference>
<dbReference type="InterPro" id="IPR050721">
    <property type="entry name" value="Trk_Ktr_HKT_K-transport"/>
</dbReference>
<dbReference type="PANTHER" id="PTHR43833:SF5">
    <property type="entry name" value="TRK SYSTEM POTASSIUM UPTAKE PROTEIN TRKA"/>
    <property type="match status" value="1"/>
</dbReference>
<dbReference type="Proteomes" id="UP000217076">
    <property type="component" value="Unassembled WGS sequence"/>
</dbReference>
<evidence type="ECO:0000256" key="5">
    <source>
        <dbReference type="ARBA" id="ARBA00023027"/>
    </source>
</evidence>
<evidence type="ECO:0000259" key="8">
    <source>
        <dbReference type="PROSITE" id="PS51202"/>
    </source>
</evidence>
<dbReference type="AlphaFoldDB" id="A0A1G7Y9V2"/>
<dbReference type="EMBL" id="FNCV01000003">
    <property type="protein sequence ID" value="SDG93164.1"/>
    <property type="molecule type" value="Genomic_DNA"/>
</dbReference>
<gene>
    <name evidence="9" type="ORF">SAMN05421742_103236</name>
</gene>
<evidence type="ECO:0000313" key="10">
    <source>
        <dbReference type="Proteomes" id="UP000217076"/>
    </source>
</evidence>
<dbReference type="GO" id="GO:0015079">
    <property type="term" value="F:potassium ion transmembrane transporter activity"/>
    <property type="evidence" value="ECO:0007669"/>
    <property type="project" value="InterPro"/>
</dbReference>
<dbReference type="InterPro" id="IPR006037">
    <property type="entry name" value="RCK_C"/>
</dbReference>
<dbReference type="NCBIfam" id="NF007032">
    <property type="entry name" value="PRK09496.1-4"/>
    <property type="match status" value="1"/>
</dbReference>
<reference evidence="10" key="1">
    <citation type="submission" date="2016-10" db="EMBL/GenBank/DDBJ databases">
        <authorList>
            <person name="Varghese N."/>
            <person name="Submissions S."/>
        </authorList>
    </citation>
    <scope>NUCLEOTIDE SEQUENCE [LARGE SCALE GENOMIC DNA]</scope>
    <source>
        <strain evidence="10">930I</strain>
    </source>
</reference>
<evidence type="ECO:0000256" key="4">
    <source>
        <dbReference type="ARBA" id="ARBA00022958"/>
    </source>
</evidence>
<dbReference type="InterPro" id="IPR036721">
    <property type="entry name" value="RCK_C_sf"/>
</dbReference>
<dbReference type="Gene3D" id="3.30.70.1450">
    <property type="entry name" value="Regulator of K+ conductance, C-terminal domain"/>
    <property type="match status" value="2"/>
</dbReference>
<dbReference type="OrthoDB" id="9775180at2"/>
<dbReference type="Pfam" id="PF02254">
    <property type="entry name" value="TrkA_N"/>
    <property type="match status" value="2"/>
</dbReference>
<dbReference type="PROSITE" id="PS51202">
    <property type="entry name" value="RCK_C"/>
    <property type="match status" value="2"/>
</dbReference>
<keyword evidence="3" id="KW-0633">Potassium transport</keyword>
<protein>
    <recommendedName>
        <fullName evidence="1">Trk system potassium uptake protein TrkA</fullName>
    </recommendedName>
</protein>
<dbReference type="Pfam" id="PF02080">
    <property type="entry name" value="TrkA_C"/>
    <property type="match status" value="2"/>
</dbReference>
<dbReference type="PANTHER" id="PTHR43833">
    <property type="entry name" value="POTASSIUM CHANNEL PROTEIN 2-RELATED-RELATED"/>
    <property type="match status" value="1"/>
</dbReference>
<feature type="domain" description="RCK C-terminal" evidence="8">
    <location>
        <begin position="144"/>
        <end position="229"/>
    </location>
</feature>
<dbReference type="SUPFAM" id="SSF51735">
    <property type="entry name" value="NAD(P)-binding Rossmann-fold domains"/>
    <property type="match status" value="2"/>
</dbReference>